<dbReference type="CDD" id="cd01144">
    <property type="entry name" value="BtuF"/>
    <property type="match status" value="1"/>
</dbReference>
<evidence type="ECO:0000256" key="2">
    <source>
        <dbReference type="SAM" id="SignalP"/>
    </source>
</evidence>
<dbReference type="PANTHER" id="PTHR30535:SF34">
    <property type="entry name" value="MOLYBDATE-BINDING PROTEIN MOLA"/>
    <property type="match status" value="1"/>
</dbReference>
<sequence length="268" mass="29853">MRWLMLILLINSSLAWAEQRIIALAPHITEMLYAIGAGDRLVAVSDYSDYPEQAAELPSVANYASINIEAVLALQPDLVIAWRTGNPQADVKRLQQLGIEVAFSDPLTLDDIAEELIMLGKLTGLQSLAQQQAEQFKAQLNQLRQQYQHKTPVTVFFAMGTTPLSTVANNAWPQQILALCRAENPFAKVKGDYPQVGIEQVLLTQPEVIIQPAGQGRSADFRFWKPFQTLPAVKAGHFLTVNADYLFRTTPRTLLGIQQLCQGVDHYR</sequence>
<keyword evidence="1 2" id="KW-0732">Signal</keyword>
<feature type="domain" description="Fe/B12 periplasmic-binding" evidence="3">
    <location>
        <begin position="20"/>
        <end position="268"/>
    </location>
</feature>
<proteinExistence type="predicted"/>
<organism evidence="4 5">
    <name type="scientific">Rheinheimera aquimaris</name>
    <dbReference type="NCBI Taxonomy" id="412437"/>
    <lineage>
        <taxon>Bacteria</taxon>
        <taxon>Pseudomonadati</taxon>
        <taxon>Pseudomonadota</taxon>
        <taxon>Gammaproteobacteria</taxon>
        <taxon>Chromatiales</taxon>
        <taxon>Chromatiaceae</taxon>
        <taxon>Rheinheimera</taxon>
    </lineage>
</organism>
<dbReference type="Proteomes" id="UP001501169">
    <property type="component" value="Unassembled WGS sequence"/>
</dbReference>
<dbReference type="InterPro" id="IPR050902">
    <property type="entry name" value="ABC_Transporter_SBP"/>
</dbReference>
<accession>A0ABN1DI76</accession>
<dbReference type="InterPro" id="IPR002491">
    <property type="entry name" value="ABC_transptr_periplasmic_BD"/>
</dbReference>
<keyword evidence="5" id="KW-1185">Reference proteome</keyword>
<dbReference type="PROSITE" id="PS50983">
    <property type="entry name" value="FE_B12_PBP"/>
    <property type="match status" value="1"/>
</dbReference>
<reference evidence="4 5" key="1">
    <citation type="journal article" date="2019" name="Int. J. Syst. Evol. Microbiol.">
        <title>The Global Catalogue of Microorganisms (GCM) 10K type strain sequencing project: providing services to taxonomists for standard genome sequencing and annotation.</title>
        <authorList>
            <consortium name="The Broad Institute Genomics Platform"/>
            <consortium name="The Broad Institute Genome Sequencing Center for Infectious Disease"/>
            <person name="Wu L."/>
            <person name="Ma J."/>
        </authorList>
    </citation>
    <scope>NUCLEOTIDE SEQUENCE [LARGE SCALE GENOMIC DNA]</scope>
    <source>
        <strain evidence="4 5">JCM 14331</strain>
    </source>
</reference>
<feature type="signal peptide" evidence="2">
    <location>
        <begin position="1"/>
        <end position="17"/>
    </location>
</feature>
<dbReference type="SUPFAM" id="SSF53807">
    <property type="entry name" value="Helical backbone' metal receptor"/>
    <property type="match status" value="1"/>
</dbReference>
<dbReference type="Pfam" id="PF01497">
    <property type="entry name" value="Peripla_BP_2"/>
    <property type="match status" value="1"/>
</dbReference>
<evidence type="ECO:0000256" key="1">
    <source>
        <dbReference type="ARBA" id="ARBA00022729"/>
    </source>
</evidence>
<evidence type="ECO:0000313" key="4">
    <source>
        <dbReference type="EMBL" id="GAA0543859.1"/>
    </source>
</evidence>
<protein>
    <submittedName>
        <fullName evidence="4">Cobalamin-binding protein</fullName>
    </submittedName>
</protein>
<dbReference type="NCBIfam" id="NF038402">
    <property type="entry name" value="TroA_like"/>
    <property type="match status" value="1"/>
</dbReference>
<feature type="chain" id="PRO_5045749172" evidence="2">
    <location>
        <begin position="18"/>
        <end position="268"/>
    </location>
</feature>
<dbReference type="RefSeq" id="WP_226765309.1">
    <property type="nucleotide sequence ID" value="NZ_BAAAEO010000001.1"/>
</dbReference>
<comment type="caution">
    <text evidence="4">The sequence shown here is derived from an EMBL/GenBank/DDBJ whole genome shotgun (WGS) entry which is preliminary data.</text>
</comment>
<gene>
    <name evidence="4" type="ORF">GCM10009098_09360</name>
</gene>
<evidence type="ECO:0000259" key="3">
    <source>
        <dbReference type="PROSITE" id="PS50983"/>
    </source>
</evidence>
<dbReference type="PANTHER" id="PTHR30535">
    <property type="entry name" value="VITAMIN B12-BINDING PROTEIN"/>
    <property type="match status" value="1"/>
</dbReference>
<dbReference type="Gene3D" id="3.40.50.1980">
    <property type="entry name" value="Nitrogenase molybdenum iron protein domain"/>
    <property type="match status" value="2"/>
</dbReference>
<evidence type="ECO:0000313" key="5">
    <source>
        <dbReference type="Proteomes" id="UP001501169"/>
    </source>
</evidence>
<name>A0ABN1DI76_9GAMM</name>
<dbReference type="EMBL" id="BAAAEO010000001">
    <property type="protein sequence ID" value="GAA0543859.1"/>
    <property type="molecule type" value="Genomic_DNA"/>
</dbReference>
<dbReference type="InterPro" id="IPR054828">
    <property type="entry name" value="Vit_B12_bind_prot"/>
</dbReference>